<feature type="domain" description="ZSWIM3 N-terminal" evidence="2">
    <location>
        <begin position="4"/>
        <end position="94"/>
    </location>
</feature>
<feature type="compositionally biased region" description="Basic and acidic residues" evidence="1">
    <location>
        <begin position="702"/>
        <end position="716"/>
    </location>
</feature>
<feature type="region of interest" description="Disordered" evidence="1">
    <location>
        <begin position="494"/>
        <end position="526"/>
    </location>
</feature>
<evidence type="ECO:0000256" key="1">
    <source>
        <dbReference type="SAM" id="MobiDB-lite"/>
    </source>
</evidence>
<organism evidence="3 4">
    <name type="scientific">Galendromus occidentalis</name>
    <name type="common">western predatory mite</name>
    <dbReference type="NCBI Taxonomy" id="34638"/>
    <lineage>
        <taxon>Eukaryota</taxon>
        <taxon>Metazoa</taxon>
        <taxon>Ecdysozoa</taxon>
        <taxon>Arthropoda</taxon>
        <taxon>Chelicerata</taxon>
        <taxon>Arachnida</taxon>
        <taxon>Acari</taxon>
        <taxon>Parasitiformes</taxon>
        <taxon>Mesostigmata</taxon>
        <taxon>Gamasina</taxon>
        <taxon>Phytoseioidea</taxon>
        <taxon>Phytoseiidae</taxon>
        <taxon>Typhlodrominae</taxon>
        <taxon>Galendromus</taxon>
    </lineage>
</organism>
<feature type="region of interest" description="Disordered" evidence="1">
    <location>
        <begin position="400"/>
        <end position="419"/>
    </location>
</feature>
<dbReference type="InterPro" id="IPR048325">
    <property type="entry name" value="ZSWIM3_N"/>
</dbReference>
<dbReference type="KEGG" id="goe:108864786"/>
<dbReference type="GeneID" id="108864786"/>
<dbReference type="AlphaFoldDB" id="A0AAJ7SGN0"/>
<feature type="compositionally biased region" description="Polar residues" evidence="1">
    <location>
        <begin position="498"/>
        <end position="508"/>
    </location>
</feature>
<feature type="compositionally biased region" description="Pro residues" evidence="1">
    <location>
        <begin position="235"/>
        <end position="247"/>
    </location>
</feature>
<sequence length="1235" mass="136242">MSLHIGQQFSSYDEFMSTIQAFQEATRHRFIKHYQKTVQWATQNNVVPPPQPRLKYYKLKMNCSRKESKATGDCGTWFRMGVTKDGEKLEIVALELKECGPPVDETPPPPPNHDNNPTMSPMMQPSPVYYDQQMYQPMEQYQAPPAQYDMATYQQPNQGDMQQGLPLPSFGHLGGFQQPPMVYGEGAPQQYASPVYQQPNYQQVDYSGQQMSAYPPQPLYSAPPAHHHEQNLPQGLPPVPMAGPAPPQNAQALQQSHPAQNQLQAPHMPSFPQNPQMYQQLAQDQPPPPQQQPVPPQQQQAQYYAPMPEVMPPPPPTQHYQEMQPMPQMVAPLPTDLSRDQMAPQAPTPMRPSVVHQHLSAQTMNPYVEQAPGMLYTELGQASQQMFGTHLEKALLDGVQHNDSKPMKPDGDSAVGSTQKPLMSCLESSLPEAPTGPLQLTSMKNKNHSNDQHSPQQQHTQIINLKDLSASAPPQVGSPNKQAAASTLQALLGRPRRTSGSSNASQRSHNSDSDLSAEADDKARGPVPDFHLGALFRSYKQAEQAVEKYASPMGYRFRKIGSMLLKRIEGKEKLKEQFANANADPGIKYFALKFRCVRSRQLTMVSNYVKKKRDDDGQLIETPPVDSNAARVIKNSSSNFRPVGSCNARISFQLNKHGTGLEVKQLDEQHDHPPDDEIKDRFAKGLTTKFRPKARKQSHAVEAPKPEENSVQRPDEVKAPVNALDDSFLNEHLLSDQPEVDLLTNIQSLTDEIDKLSETDELPADLASLKNEDLGAINVNPTYDQKVVPLQNGDAIIGRTVYDDKERGVAIVKAEGKLNDDTLRKDALKRLNGHRETTEEQVVPKDHCKTTSSVVQPKGVDESGKIVPEVFDDEKFGAANDDNADSTKAECSSRAQSIQGDLSKDSSPAIAAPSNEEDDKKTKRLFEREIKKLEINMCENVVTPNAVFSLRKRSSKGGASPEHTSGVSAPAGGTVKKRIQDADLKKGEDDDGKLAEANNNINCSSNNNTCSSSSTNPNNYNDSLDCESFRETNAAAVKVQDNSTGSSVLNNSNGNAETSSRRPSRMRTRGKRCRTTSNGSLLADKSCEKNPRNSRGNGEHYEKNPDVRAAKRTRVEDITKSQHELRACKVLVQMADLPKDFEVYWSKEDIAKQLQDADREECQDILKSLGEIVQTSEGDTLSQHKACLTSLLYHWRAGRPVTLAVPESAPVTDCNAAPGPAASMAVSSPAAASSV</sequence>
<feature type="compositionally biased region" description="Pro residues" evidence="1">
    <location>
        <begin position="285"/>
        <end position="296"/>
    </location>
</feature>
<feature type="region of interest" description="Disordered" evidence="1">
    <location>
        <begin position="427"/>
        <end position="459"/>
    </location>
</feature>
<feature type="compositionally biased region" description="Basic and acidic residues" evidence="1">
    <location>
        <begin position="978"/>
        <end position="994"/>
    </location>
</feature>
<feature type="region of interest" description="Disordered" evidence="1">
    <location>
        <begin position="832"/>
        <end position="922"/>
    </location>
</feature>
<evidence type="ECO:0000313" key="3">
    <source>
        <dbReference type="Proteomes" id="UP000694867"/>
    </source>
</evidence>
<dbReference type="RefSeq" id="XP_028968408.1">
    <property type="nucleotide sequence ID" value="XM_029112575.1"/>
</dbReference>
<feature type="domain" description="ZSWIM3 N-terminal" evidence="2">
    <location>
        <begin position="531"/>
        <end position="672"/>
    </location>
</feature>
<keyword evidence="3" id="KW-1185">Reference proteome</keyword>
<dbReference type="Pfam" id="PF21599">
    <property type="entry name" value="ZSWIM3_N"/>
    <property type="match status" value="2"/>
</dbReference>
<dbReference type="Proteomes" id="UP000694867">
    <property type="component" value="Unplaced"/>
</dbReference>
<evidence type="ECO:0000313" key="4">
    <source>
        <dbReference type="RefSeq" id="XP_028968408.1"/>
    </source>
</evidence>
<reference evidence="4" key="1">
    <citation type="submission" date="2025-08" db="UniProtKB">
        <authorList>
            <consortium name="RefSeq"/>
        </authorList>
    </citation>
    <scope>IDENTIFICATION</scope>
</reference>
<proteinExistence type="predicted"/>
<feature type="compositionally biased region" description="Basic and acidic residues" evidence="1">
    <location>
        <begin position="400"/>
        <end position="411"/>
    </location>
</feature>
<feature type="region of interest" description="Disordered" evidence="1">
    <location>
        <begin position="210"/>
        <end position="300"/>
    </location>
</feature>
<gene>
    <name evidence="4" type="primary">LOC108864786</name>
</gene>
<feature type="region of interest" description="Disordered" evidence="1">
    <location>
        <begin position="952"/>
        <end position="1016"/>
    </location>
</feature>
<feature type="compositionally biased region" description="Low complexity" evidence="1">
    <location>
        <begin position="995"/>
        <end position="1016"/>
    </location>
</feature>
<feature type="compositionally biased region" description="Basic residues" evidence="1">
    <location>
        <begin position="1062"/>
        <end position="1074"/>
    </location>
</feature>
<protein>
    <submittedName>
        <fullName evidence="4">Uncharacterized protein LOC108864786</fullName>
    </submittedName>
</protein>
<feature type="compositionally biased region" description="Basic and acidic residues" evidence="1">
    <location>
        <begin position="1085"/>
        <end position="1110"/>
    </location>
</feature>
<evidence type="ECO:0000259" key="2">
    <source>
        <dbReference type="Pfam" id="PF21599"/>
    </source>
</evidence>
<feature type="compositionally biased region" description="Polar residues" evidence="1">
    <location>
        <begin position="1040"/>
        <end position="1058"/>
    </location>
</feature>
<feature type="compositionally biased region" description="Basic and acidic residues" evidence="1">
    <location>
        <begin position="832"/>
        <end position="849"/>
    </location>
</feature>
<feature type="region of interest" description="Disordered" evidence="1">
    <location>
        <begin position="1038"/>
        <end position="1110"/>
    </location>
</feature>
<accession>A0AAJ7SGN0</accession>
<name>A0AAJ7SGN0_9ACAR</name>
<feature type="compositionally biased region" description="Polar residues" evidence="1">
    <location>
        <begin position="889"/>
        <end position="900"/>
    </location>
</feature>
<feature type="region of interest" description="Disordered" evidence="1">
    <location>
        <begin position="686"/>
        <end position="716"/>
    </location>
</feature>